<gene>
    <name evidence="1" type="ORF">C7460_11264</name>
</gene>
<proteinExistence type="predicted"/>
<dbReference type="OrthoDB" id="980637at2"/>
<dbReference type="EMBL" id="QREG01000012">
    <property type="protein sequence ID" value="RED97454.1"/>
    <property type="molecule type" value="Genomic_DNA"/>
</dbReference>
<protein>
    <recommendedName>
        <fullName evidence="3">Tellurite resistance protein TerB</fullName>
    </recommendedName>
</protein>
<keyword evidence="2" id="KW-1185">Reference proteome</keyword>
<dbReference type="SUPFAM" id="SSF158682">
    <property type="entry name" value="TerB-like"/>
    <property type="match status" value="1"/>
</dbReference>
<dbReference type="Proteomes" id="UP000256779">
    <property type="component" value="Unassembled WGS sequence"/>
</dbReference>
<dbReference type="CDD" id="cd07177">
    <property type="entry name" value="terB_like"/>
    <property type="match status" value="1"/>
</dbReference>
<evidence type="ECO:0000313" key="2">
    <source>
        <dbReference type="Proteomes" id="UP000256779"/>
    </source>
</evidence>
<name>A0A3D9L237_MARFU</name>
<dbReference type="InterPro" id="IPR029024">
    <property type="entry name" value="TerB-like"/>
</dbReference>
<sequence length="136" mass="15551">MLPVEEQLSILVHLSMADKFLAEEEGKMIHKIGERNGLSHEEIELIIDNPRPIPVLKDLPPDEKFEYLHNVIQLMKVDGKIFQSEIEFCERLALGLGYKPGVVAELSAYIYSDPQISTKRSFLRSIADQHIIPKKK</sequence>
<accession>A0A3D9L237</accession>
<evidence type="ECO:0008006" key="3">
    <source>
        <dbReference type="Google" id="ProtNLM"/>
    </source>
</evidence>
<evidence type="ECO:0000313" key="1">
    <source>
        <dbReference type="EMBL" id="RED97454.1"/>
    </source>
</evidence>
<organism evidence="1 2">
    <name type="scientific">Marinoscillum furvescens DSM 4134</name>
    <dbReference type="NCBI Taxonomy" id="1122208"/>
    <lineage>
        <taxon>Bacteria</taxon>
        <taxon>Pseudomonadati</taxon>
        <taxon>Bacteroidota</taxon>
        <taxon>Cytophagia</taxon>
        <taxon>Cytophagales</taxon>
        <taxon>Reichenbachiellaceae</taxon>
        <taxon>Marinoscillum</taxon>
    </lineage>
</organism>
<dbReference type="Gene3D" id="1.10.3680.10">
    <property type="entry name" value="TerB-like"/>
    <property type="match status" value="1"/>
</dbReference>
<reference evidence="1 2" key="1">
    <citation type="submission" date="2018-07" db="EMBL/GenBank/DDBJ databases">
        <title>Genomic Encyclopedia of Type Strains, Phase IV (KMG-IV): sequencing the most valuable type-strain genomes for metagenomic binning, comparative biology and taxonomic classification.</title>
        <authorList>
            <person name="Goeker M."/>
        </authorList>
    </citation>
    <scope>NUCLEOTIDE SEQUENCE [LARGE SCALE GENOMIC DNA]</scope>
    <source>
        <strain evidence="1 2">DSM 4134</strain>
    </source>
</reference>
<dbReference type="AlphaFoldDB" id="A0A3D9L237"/>
<comment type="caution">
    <text evidence="1">The sequence shown here is derived from an EMBL/GenBank/DDBJ whole genome shotgun (WGS) entry which is preliminary data.</text>
</comment>